<dbReference type="Proteomes" id="UP000559860">
    <property type="component" value="Unassembled WGS sequence"/>
</dbReference>
<dbReference type="EMBL" id="JABEQD010000004">
    <property type="protein sequence ID" value="MBB2168352.1"/>
    <property type="molecule type" value="Genomic_DNA"/>
</dbReference>
<dbReference type="AlphaFoldDB" id="A0A7W4ISU4"/>
<name>A0A7W4ISU4_9PROT</name>
<dbReference type="GO" id="GO:0000166">
    <property type="term" value="F:nucleotide binding"/>
    <property type="evidence" value="ECO:0007669"/>
    <property type="project" value="InterPro"/>
</dbReference>
<dbReference type="PANTHER" id="PTHR43377:SF1">
    <property type="entry name" value="BILIVERDIN REDUCTASE A"/>
    <property type="match status" value="1"/>
</dbReference>
<evidence type="ECO:0000259" key="2">
    <source>
        <dbReference type="Pfam" id="PF22725"/>
    </source>
</evidence>
<dbReference type="Pfam" id="PF22725">
    <property type="entry name" value="GFO_IDH_MocA_C3"/>
    <property type="match status" value="1"/>
</dbReference>
<dbReference type="InterPro" id="IPR000683">
    <property type="entry name" value="Gfo/Idh/MocA-like_OxRdtase_N"/>
</dbReference>
<dbReference type="SUPFAM" id="SSF51735">
    <property type="entry name" value="NAD(P)-binding Rossmann-fold domains"/>
    <property type="match status" value="1"/>
</dbReference>
<evidence type="ECO:0000313" key="4">
    <source>
        <dbReference type="Proteomes" id="UP000559860"/>
    </source>
</evidence>
<feature type="domain" description="Gfo/Idh/MocA-like oxidoreductase N-terminal" evidence="1">
    <location>
        <begin position="7"/>
        <end position="125"/>
    </location>
</feature>
<evidence type="ECO:0000259" key="1">
    <source>
        <dbReference type="Pfam" id="PF01408"/>
    </source>
</evidence>
<dbReference type="InterPro" id="IPR036291">
    <property type="entry name" value="NAD(P)-bd_dom_sf"/>
</dbReference>
<dbReference type="SUPFAM" id="SSF55347">
    <property type="entry name" value="Glyceraldehyde-3-phosphate dehydrogenase-like, C-terminal domain"/>
    <property type="match status" value="1"/>
</dbReference>
<proteinExistence type="predicted"/>
<dbReference type="Gene3D" id="3.40.50.720">
    <property type="entry name" value="NAD(P)-binding Rossmann-like Domain"/>
    <property type="match status" value="1"/>
</dbReference>
<dbReference type="RefSeq" id="WP_182985922.1">
    <property type="nucleotide sequence ID" value="NZ_JABEQD010000004.1"/>
</dbReference>
<organism evidence="3 4">
    <name type="scientific">Gluconacetobacter aggeris</name>
    <dbReference type="NCBI Taxonomy" id="1286186"/>
    <lineage>
        <taxon>Bacteria</taxon>
        <taxon>Pseudomonadati</taxon>
        <taxon>Pseudomonadota</taxon>
        <taxon>Alphaproteobacteria</taxon>
        <taxon>Acetobacterales</taxon>
        <taxon>Acetobacteraceae</taxon>
        <taxon>Gluconacetobacter</taxon>
    </lineage>
</organism>
<gene>
    <name evidence="3" type="ORF">HLH36_08310</name>
</gene>
<sequence>MTHPTGWGLIGASNVAREWIIDAIRAQPGGEVRAVLSSDVGRGAAFAQANDIACHTTSLQDLLSRPDIDAVYISTGNRLHFEQAIAAARAGKHVMCEKPLALSVEDASEMVRICNHAGVVLGTNHHLRNAATHMAIHGLIEDGRIGGLIAARVFHANFLAAALQGWRVNEQDGGVLLDSTIHDIDTLRFLFDENPVSAFAMTQSGRLARDGIADGIMAILRFPGDVLVQIHGGYTTPFSPGGIEIMGERGIIIGRDCMSQRPIGTVSVRDADGEREIALKHHNLYHRAFGLFTSAIHGDGRPAASGEDGVASLAIALALRESALTGREIGINVP</sequence>
<dbReference type="PANTHER" id="PTHR43377">
    <property type="entry name" value="BILIVERDIN REDUCTASE A"/>
    <property type="match status" value="1"/>
</dbReference>
<evidence type="ECO:0000313" key="3">
    <source>
        <dbReference type="EMBL" id="MBB2168352.1"/>
    </source>
</evidence>
<accession>A0A7W4ISU4</accession>
<feature type="domain" description="GFO/IDH/MocA-like oxidoreductase" evidence="2">
    <location>
        <begin position="135"/>
        <end position="252"/>
    </location>
</feature>
<keyword evidence="4" id="KW-1185">Reference proteome</keyword>
<dbReference type="InterPro" id="IPR051450">
    <property type="entry name" value="Gfo/Idh/MocA_Oxidoreductases"/>
</dbReference>
<protein>
    <submittedName>
        <fullName evidence="3">Gfo/Idh/MocA family oxidoreductase</fullName>
    </submittedName>
</protein>
<dbReference type="InterPro" id="IPR055170">
    <property type="entry name" value="GFO_IDH_MocA-like_dom"/>
</dbReference>
<comment type="caution">
    <text evidence="3">The sequence shown here is derived from an EMBL/GenBank/DDBJ whole genome shotgun (WGS) entry which is preliminary data.</text>
</comment>
<reference evidence="3 4" key="1">
    <citation type="submission" date="2020-04" db="EMBL/GenBank/DDBJ databases">
        <title>Description of novel Gluconacetobacter.</title>
        <authorList>
            <person name="Sombolestani A."/>
        </authorList>
    </citation>
    <scope>NUCLEOTIDE SEQUENCE [LARGE SCALE GENOMIC DNA]</scope>
    <source>
        <strain evidence="3 4">LMG 27801</strain>
    </source>
</reference>
<dbReference type="Pfam" id="PF01408">
    <property type="entry name" value="GFO_IDH_MocA"/>
    <property type="match status" value="1"/>
</dbReference>
<dbReference type="Gene3D" id="3.30.360.10">
    <property type="entry name" value="Dihydrodipicolinate Reductase, domain 2"/>
    <property type="match status" value="1"/>
</dbReference>